<protein>
    <submittedName>
        <fullName evidence="1">Uncharacterized protein</fullName>
    </submittedName>
</protein>
<name>A0ABQ9H5L3_9NEOP</name>
<evidence type="ECO:0000313" key="1">
    <source>
        <dbReference type="EMBL" id="KAJ8879585.1"/>
    </source>
</evidence>
<keyword evidence="2" id="KW-1185">Reference proteome</keyword>
<organism evidence="1 2">
    <name type="scientific">Dryococelus australis</name>
    <dbReference type="NCBI Taxonomy" id="614101"/>
    <lineage>
        <taxon>Eukaryota</taxon>
        <taxon>Metazoa</taxon>
        <taxon>Ecdysozoa</taxon>
        <taxon>Arthropoda</taxon>
        <taxon>Hexapoda</taxon>
        <taxon>Insecta</taxon>
        <taxon>Pterygota</taxon>
        <taxon>Neoptera</taxon>
        <taxon>Polyneoptera</taxon>
        <taxon>Phasmatodea</taxon>
        <taxon>Verophasmatodea</taxon>
        <taxon>Anareolatae</taxon>
        <taxon>Phasmatidae</taxon>
        <taxon>Eurycanthinae</taxon>
        <taxon>Dryococelus</taxon>
    </lineage>
</organism>
<dbReference type="EMBL" id="JARBHB010000007">
    <property type="protein sequence ID" value="KAJ8879585.1"/>
    <property type="molecule type" value="Genomic_DNA"/>
</dbReference>
<evidence type="ECO:0000313" key="2">
    <source>
        <dbReference type="Proteomes" id="UP001159363"/>
    </source>
</evidence>
<dbReference type="Proteomes" id="UP001159363">
    <property type="component" value="Chromosome 6"/>
</dbReference>
<gene>
    <name evidence="1" type="ORF">PR048_020193</name>
</gene>
<comment type="caution">
    <text evidence="1">The sequence shown here is derived from an EMBL/GenBank/DDBJ whole genome shotgun (WGS) entry which is preliminary data.</text>
</comment>
<accession>A0ABQ9H5L3</accession>
<proteinExistence type="predicted"/>
<reference evidence="1 2" key="1">
    <citation type="submission" date="2023-02" db="EMBL/GenBank/DDBJ databases">
        <title>LHISI_Scaffold_Assembly.</title>
        <authorList>
            <person name="Stuart O.P."/>
            <person name="Cleave R."/>
            <person name="Magrath M.J.L."/>
            <person name="Mikheyev A.S."/>
        </authorList>
    </citation>
    <scope>NUCLEOTIDE SEQUENCE [LARGE SCALE GENOMIC DNA]</scope>
    <source>
        <strain evidence="1">Daus_M_001</strain>
        <tissue evidence="1">Leg muscle</tissue>
    </source>
</reference>
<sequence>MISIPTLLLKFCEKIWHCCRHQASHLQISIEEADRDYLCFLWWENYEKKKIKCPILLGAVLDHHFTECDLAVEK</sequence>